<dbReference type="PANTHER" id="PTHR46067">
    <property type="entry name" value="ACYL-COA N-ACYLTRANSFERASES (NAT) SUPERFAMILY PROTEIN"/>
    <property type="match status" value="1"/>
</dbReference>
<dbReference type="Gene3D" id="3.40.630.30">
    <property type="match status" value="1"/>
</dbReference>
<protein>
    <submittedName>
        <fullName evidence="2">Acyl-CoA N-acyltransferases (NAT) superfamily protein</fullName>
    </submittedName>
</protein>
<sequence>MPWAVTRAANSRGQCCLTTSIMNPSNSLTLRPFKLSDADDVLKYVSDDQVTKFLGMETITTKDEALAYITNECMPLPWHMSICINDRSIVDVPSFNHEGHKAEIGYCLARKYWGQGIATQALKMSVKMVLKDFPEIVRLEAFADVENIGSQRVLEKDGFKKEGILRKNTFIKGSIVDEFIYSFLSTDVTKAKL</sequence>
<dbReference type="Pfam" id="PF13302">
    <property type="entry name" value="Acetyltransf_3"/>
    <property type="match status" value="1"/>
</dbReference>
<comment type="caution">
    <text evidence="2">The sequence shown here is derived from an EMBL/GenBank/DDBJ whole genome shotgun (WGS) entry which is preliminary data.</text>
</comment>
<dbReference type="GO" id="GO:0016747">
    <property type="term" value="F:acyltransferase activity, transferring groups other than amino-acyl groups"/>
    <property type="evidence" value="ECO:0007669"/>
    <property type="project" value="InterPro"/>
</dbReference>
<evidence type="ECO:0000313" key="2">
    <source>
        <dbReference type="EMBL" id="PWA72115.1"/>
    </source>
</evidence>
<dbReference type="InterPro" id="IPR016181">
    <property type="entry name" value="Acyl_CoA_acyltransferase"/>
</dbReference>
<proteinExistence type="predicted"/>
<dbReference type="SUPFAM" id="SSF55729">
    <property type="entry name" value="Acyl-CoA N-acyltransferases (Nat)"/>
    <property type="match status" value="1"/>
</dbReference>
<dbReference type="EMBL" id="PKPP01002962">
    <property type="protein sequence ID" value="PWA72115.1"/>
    <property type="molecule type" value="Genomic_DNA"/>
</dbReference>
<dbReference type="Proteomes" id="UP000245207">
    <property type="component" value="Unassembled WGS sequence"/>
</dbReference>
<dbReference type="InterPro" id="IPR000182">
    <property type="entry name" value="GNAT_dom"/>
</dbReference>
<gene>
    <name evidence="2" type="ORF">CTI12_AA272420</name>
</gene>
<evidence type="ECO:0000259" key="1">
    <source>
        <dbReference type="PROSITE" id="PS51186"/>
    </source>
</evidence>
<keyword evidence="3" id="KW-1185">Reference proteome</keyword>
<feature type="domain" description="N-acetyltransferase" evidence="1">
    <location>
        <begin position="28"/>
        <end position="186"/>
    </location>
</feature>
<dbReference type="OrthoDB" id="630895at2759"/>
<dbReference type="STRING" id="35608.A0A2U1NF14"/>
<dbReference type="PROSITE" id="PS51186">
    <property type="entry name" value="GNAT"/>
    <property type="match status" value="1"/>
</dbReference>
<evidence type="ECO:0000313" key="3">
    <source>
        <dbReference type="Proteomes" id="UP000245207"/>
    </source>
</evidence>
<keyword evidence="2" id="KW-0012">Acyltransferase</keyword>
<reference evidence="2 3" key="1">
    <citation type="journal article" date="2018" name="Mol. Plant">
        <title>The genome of Artemisia annua provides insight into the evolution of Asteraceae family and artemisinin biosynthesis.</title>
        <authorList>
            <person name="Shen Q."/>
            <person name="Zhang L."/>
            <person name="Liao Z."/>
            <person name="Wang S."/>
            <person name="Yan T."/>
            <person name="Shi P."/>
            <person name="Liu M."/>
            <person name="Fu X."/>
            <person name="Pan Q."/>
            <person name="Wang Y."/>
            <person name="Lv Z."/>
            <person name="Lu X."/>
            <person name="Zhang F."/>
            <person name="Jiang W."/>
            <person name="Ma Y."/>
            <person name="Chen M."/>
            <person name="Hao X."/>
            <person name="Li L."/>
            <person name="Tang Y."/>
            <person name="Lv G."/>
            <person name="Zhou Y."/>
            <person name="Sun X."/>
            <person name="Brodelius P.E."/>
            <person name="Rose J.K.C."/>
            <person name="Tang K."/>
        </authorList>
    </citation>
    <scope>NUCLEOTIDE SEQUENCE [LARGE SCALE GENOMIC DNA]</scope>
    <source>
        <strain evidence="3">cv. Huhao1</strain>
        <tissue evidence="2">Leaf</tissue>
    </source>
</reference>
<accession>A0A2U1NF14</accession>
<dbReference type="PANTHER" id="PTHR46067:SF16">
    <property type="entry name" value="N-ACETYLTRANSFERASE DOMAIN-CONTAINING PROTEIN"/>
    <property type="match status" value="1"/>
</dbReference>
<name>A0A2U1NF14_ARTAN</name>
<keyword evidence="2" id="KW-0808">Transferase</keyword>
<dbReference type="AlphaFoldDB" id="A0A2U1NF14"/>
<organism evidence="2 3">
    <name type="scientific">Artemisia annua</name>
    <name type="common">Sweet wormwood</name>
    <dbReference type="NCBI Taxonomy" id="35608"/>
    <lineage>
        <taxon>Eukaryota</taxon>
        <taxon>Viridiplantae</taxon>
        <taxon>Streptophyta</taxon>
        <taxon>Embryophyta</taxon>
        <taxon>Tracheophyta</taxon>
        <taxon>Spermatophyta</taxon>
        <taxon>Magnoliopsida</taxon>
        <taxon>eudicotyledons</taxon>
        <taxon>Gunneridae</taxon>
        <taxon>Pentapetalae</taxon>
        <taxon>asterids</taxon>
        <taxon>campanulids</taxon>
        <taxon>Asterales</taxon>
        <taxon>Asteraceae</taxon>
        <taxon>Asteroideae</taxon>
        <taxon>Anthemideae</taxon>
        <taxon>Artemisiinae</taxon>
        <taxon>Artemisia</taxon>
    </lineage>
</organism>